<evidence type="ECO:0000256" key="1">
    <source>
        <dbReference type="ARBA" id="ARBA00004141"/>
    </source>
</evidence>
<evidence type="ECO:0000256" key="4">
    <source>
        <dbReference type="ARBA" id="ARBA00023136"/>
    </source>
</evidence>
<evidence type="ECO:0000256" key="2">
    <source>
        <dbReference type="ARBA" id="ARBA00022692"/>
    </source>
</evidence>
<keyword evidence="4" id="KW-0472">Membrane</keyword>
<dbReference type="Gene3D" id="1.20.1080.10">
    <property type="entry name" value="Glycerol uptake facilitator protein"/>
    <property type="match status" value="1"/>
</dbReference>
<evidence type="ECO:0000313" key="5">
    <source>
        <dbReference type="EMBL" id="EFR31265.1"/>
    </source>
</evidence>
<dbReference type="OrthoDB" id="9786493at2"/>
<dbReference type="InterPro" id="IPR023271">
    <property type="entry name" value="Aquaporin-like"/>
</dbReference>
<keyword evidence="6" id="KW-1185">Reference proteome</keyword>
<organism evidence="5 6">
    <name type="scientific">Eremococcus coleocola ACS-139-V-Col8</name>
    <dbReference type="NCBI Taxonomy" id="908337"/>
    <lineage>
        <taxon>Bacteria</taxon>
        <taxon>Bacillati</taxon>
        <taxon>Bacillota</taxon>
        <taxon>Bacilli</taxon>
        <taxon>Lactobacillales</taxon>
        <taxon>Aerococcaceae</taxon>
        <taxon>Eremococcus</taxon>
    </lineage>
</organism>
<name>E4KPK3_9LACT</name>
<reference evidence="5 6" key="1">
    <citation type="submission" date="2010-10" db="EMBL/GenBank/DDBJ databases">
        <authorList>
            <person name="Durkin A.S."/>
            <person name="Madupu R."/>
            <person name="Torralba M."/>
            <person name="Gillis M."/>
            <person name="Methe B."/>
            <person name="Sutton G."/>
            <person name="Nelson K.E."/>
        </authorList>
    </citation>
    <scope>NUCLEOTIDE SEQUENCE [LARGE SCALE GENOMIC DNA]</scope>
    <source>
        <strain evidence="5 6">ACS-139-V-Col8</strain>
    </source>
</reference>
<dbReference type="EMBL" id="AENN01000015">
    <property type="protein sequence ID" value="EFR31265.1"/>
    <property type="molecule type" value="Genomic_DNA"/>
</dbReference>
<comment type="caution">
    <text evidence="5">The sequence shown here is derived from an EMBL/GenBank/DDBJ whole genome shotgun (WGS) entry which is preliminary data.</text>
</comment>
<gene>
    <name evidence="5" type="ORF">HMPREF9257_1491</name>
</gene>
<accession>E4KPK3</accession>
<dbReference type="AlphaFoldDB" id="E4KPK3"/>
<evidence type="ECO:0000313" key="6">
    <source>
        <dbReference type="Proteomes" id="UP000005990"/>
    </source>
</evidence>
<keyword evidence="2" id="KW-0812">Transmembrane</keyword>
<evidence type="ECO:0000256" key="3">
    <source>
        <dbReference type="ARBA" id="ARBA00022989"/>
    </source>
</evidence>
<dbReference type="RefSeq" id="WP_006418468.1">
    <property type="nucleotide sequence ID" value="NZ_AENN01000015.1"/>
</dbReference>
<dbReference type="Proteomes" id="UP000005990">
    <property type="component" value="Unassembled WGS sequence"/>
</dbReference>
<keyword evidence="3" id="KW-1133">Transmembrane helix</keyword>
<protein>
    <submittedName>
        <fullName evidence="5">Uncharacterized protein</fullName>
    </submittedName>
</protein>
<comment type="subcellular location">
    <subcellularLocation>
        <location evidence="1">Membrane</location>
        <topology evidence="1">Multi-pass membrane protein</topology>
    </subcellularLocation>
</comment>
<proteinExistence type="predicted"/>
<sequence>MFILAIIGSFVFFGFEHVIANFTYFPMTFFTGGPSHLSDLTIPTALFHL</sequence>
<dbReference type="GO" id="GO:0016020">
    <property type="term" value="C:membrane"/>
    <property type="evidence" value="ECO:0007669"/>
    <property type="project" value="UniProtKB-SubCell"/>
</dbReference>